<name>A0ABR3VSA3_9PEZI</name>
<dbReference type="Proteomes" id="UP001586593">
    <property type="component" value="Unassembled WGS sequence"/>
</dbReference>
<dbReference type="EMBL" id="JAZHXJ010001644">
    <property type="protein sequence ID" value="KAL1844529.1"/>
    <property type="molecule type" value="Genomic_DNA"/>
</dbReference>
<proteinExistence type="predicted"/>
<accession>A0ABR3VSA3</accession>
<evidence type="ECO:0000313" key="2">
    <source>
        <dbReference type="Proteomes" id="UP001586593"/>
    </source>
</evidence>
<comment type="caution">
    <text evidence="1">The sequence shown here is derived from an EMBL/GenBank/DDBJ whole genome shotgun (WGS) entry which is preliminary data.</text>
</comment>
<organism evidence="1 2">
    <name type="scientific">Phialemonium thermophilum</name>
    <dbReference type="NCBI Taxonomy" id="223376"/>
    <lineage>
        <taxon>Eukaryota</taxon>
        <taxon>Fungi</taxon>
        <taxon>Dikarya</taxon>
        <taxon>Ascomycota</taxon>
        <taxon>Pezizomycotina</taxon>
        <taxon>Sordariomycetes</taxon>
        <taxon>Sordariomycetidae</taxon>
        <taxon>Cephalothecales</taxon>
        <taxon>Cephalothecaceae</taxon>
        <taxon>Phialemonium</taxon>
    </lineage>
</organism>
<dbReference type="SUPFAM" id="SSF51110">
    <property type="entry name" value="alpha-D-mannose-specific plant lectins"/>
    <property type="match status" value="1"/>
</dbReference>
<dbReference type="Gene3D" id="2.90.10.10">
    <property type="entry name" value="Bulb-type lectin domain"/>
    <property type="match status" value="1"/>
</dbReference>
<protein>
    <recommendedName>
        <fullName evidence="3">Bulb-type lectin domain-containing protein</fullName>
    </recommendedName>
</protein>
<gene>
    <name evidence="1" type="ORF">VTK73DRAFT_2349</name>
</gene>
<evidence type="ECO:0000313" key="1">
    <source>
        <dbReference type="EMBL" id="KAL1844529.1"/>
    </source>
</evidence>
<sequence>MTCQPQVQASFADNEELIVYRPGVTGPLDLQPEFSSVPNNASIWLCLSHPLPSSKTFAAGQLSVNAHTSTVVDLHGFHVQIQGDGNLVGLDTTGPEWVVKWASGPQSNDCGDDGSLCVVSFTADGDLVDQDGQGRLWHSATAGQGKTVTFSNAPPYLQVTDASGQALWTIEDGVVRN</sequence>
<dbReference type="InterPro" id="IPR036426">
    <property type="entry name" value="Bulb-type_lectin_dom_sf"/>
</dbReference>
<evidence type="ECO:0008006" key="3">
    <source>
        <dbReference type="Google" id="ProtNLM"/>
    </source>
</evidence>
<reference evidence="1 2" key="1">
    <citation type="journal article" date="2024" name="Commun. Biol.">
        <title>Comparative genomic analysis of thermophilic fungi reveals convergent evolutionary adaptations and gene losses.</title>
        <authorList>
            <person name="Steindorff A.S."/>
            <person name="Aguilar-Pontes M.V."/>
            <person name="Robinson A.J."/>
            <person name="Andreopoulos B."/>
            <person name="LaButti K."/>
            <person name="Kuo A."/>
            <person name="Mondo S."/>
            <person name="Riley R."/>
            <person name="Otillar R."/>
            <person name="Haridas S."/>
            <person name="Lipzen A."/>
            <person name="Grimwood J."/>
            <person name="Schmutz J."/>
            <person name="Clum A."/>
            <person name="Reid I.D."/>
            <person name="Moisan M.C."/>
            <person name="Butler G."/>
            <person name="Nguyen T.T.M."/>
            <person name="Dewar K."/>
            <person name="Conant G."/>
            <person name="Drula E."/>
            <person name="Henrissat B."/>
            <person name="Hansel C."/>
            <person name="Singer S."/>
            <person name="Hutchinson M.I."/>
            <person name="de Vries R.P."/>
            <person name="Natvig D.O."/>
            <person name="Powell A.J."/>
            <person name="Tsang A."/>
            <person name="Grigoriev I.V."/>
        </authorList>
    </citation>
    <scope>NUCLEOTIDE SEQUENCE [LARGE SCALE GENOMIC DNA]</scope>
    <source>
        <strain evidence="1 2">ATCC 24622</strain>
    </source>
</reference>
<keyword evidence="2" id="KW-1185">Reference proteome</keyword>